<dbReference type="Proteomes" id="UP000663864">
    <property type="component" value="Unassembled WGS sequence"/>
</dbReference>
<protein>
    <submittedName>
        <fullName evidence="2">Uncharacterized protein</fullName>
    </submittedName>
</protein>
<feature type="compositionally biased region" description="Polar residues" evidence="1">
    <location>
        <begin position="87"/>
        <end position="124"/>
    </location>
</feature>
<feature type="compositionally biased region" description="Low complexity" evidence="1">
    <location>
        <begin position="1"/>
        <end position="13"/>
    </location>
</feature>
<evidence type="ECO:0000313" key="3">
    <source>
        <dbReference type="Proteomes" id="UP000663864"/>
    </source>
</evidence>
<organism evidence="2 3">
    <name type="scientific">Rotaria sordida</name>
    <dbReference type="NCBI Taxonomy" id="392033"/>
    <lineage>
        <taxon>Eukaryota</taxon>
        <taxon>Metazoa</taxon>
        <taxon>Spiralia</taxon>
        <taxon>Gnathifera</taxon>
        <taxon>Rotifera</taxon>
        <taxon>Eurotatoria</taxon>
        <taxon>Bdelloidea</taxon>
        <taxon>Philodinida</taxon>
        <taxon>Philodinidae</taxon>
        <taxon>Rotaria</taxon>
    </lineage>
</organism>
<reference evidence="2" key="1">
    <citation type="submission" date="2021-02" db="EMBL/GenBank/DDBJ databases">
        <authorList>
            <person name="Nowell W R."/>
        </authorList>
    </citation>
    <scope>NUCLEOTIDE SEQUENCE</scope>
</reference>
<comment type="caution">
    <text evidence="2">The sequence shown here is derived from an EMBL/GenBank/DDBJ whole genome shotgun (WGS) entry which is preliminary data.</text>
</comment>
<sequence length="186" mass="19648">MASSSFSSSSSAAPKLIIPDDKPASDASGSRPSPTSSVPPATDISSSSGTATKKLTKILSTQSSFERHHPVHPIAKRFSIDADPSSIILNTPVTDCSNNHVAQQQQQPTPDAEEISSTHTSSPNIYGKETSPARSPSLKKSDSFLEIPYEKGEIVDLIKLVDDPNAAAHITNDGHEVLLEHGAVPQ</sequence>
<dbReference type="AlphaFoldDB" id="A0A813UJR6"/>
<proteinExistence type="predicted"/>
<evidence type="ECO:0000256" key="1">
    <source>
        <dbReference type="SAM" id="MobiDB-lite"/>
    </source>
</evidence>
<accession>A0A813UJR6</accession>
<dbReference type="EMBL" id="CAJNOT010000078">
    <property type="protein sequence ID" value="CAF0824393.1"/>
    <property type="molecule type" value="Genomic_DNA"/>
</dbReference>
<name>A0A813UJR6_9BILA</name>
<feature type="compositionally biased region" description="Polar residues" evidence="1">
    <location>
        <begin position="27"/>
        <end position="64"/>
    </location>
</feature>
<gene>
    <name evidence="2" type="ORF">ZHD862_LOCUS3558</name>
</gene>
<feature type="region of interest" description="Disordered" evidence="1">
    <location>
        <begin position="1"/>
        <end position="141"/>
    </location>
</feature>
<evidence type="ECO:0000313" key="2">
    <source>
        <dbReference type="EMBL" id="CAF0824393.1"/>
    </source>
</evidence>